<dbReference type="SMART" id="SM00418">
    <property type="entry name" value="HTH_ARSR"/>
    <property type="match status" value="1"/>
</dbReference>
<evidence type="ECO:0000313" key="6">
    <source>
        <dbReference type="Proteomes" id="UP000754710"/>
    </source>
</evidence>
<evidence type="ECO:0000256" key="2">
    <source>
        <dbReference type="ARBA" id="ARBA00023125"/>
    </source>
</evidence>
<comment type="caution">
    <text evidence="5">The sequence shown here is derived from an EMBL/GenBank/DDBJ whole genome shotgun (WGS) entry which is preliminary data.</text>
</comment>
<dbReference type="PRINTS" id="PR00778">
    <property type="entry name" value="HTHARSR"/>
</dbReference>
<dbReference type="PROSITE" id="PS50987">
    <property type="entry name" value="HTH_ARSR_2"/>
    <property type="match status" value="1"/>
</dbReference>
<reference evidence="5 6" key="1">
    <citation type="submission" date="2021-08" db="EMBL/GenBank/DDBJ databases">
        <title>Nocardioides bacterium WL0053 sp. nov., isolated from the sediment.</title>
        <authorList>
            <person name="Wang L."/>
            <person name="Zhang D."/>
            <person name="Zhang A."/>
        </authorList>
    </citation>
    <scope>NUCLEOTIDE SEQUENCE [LARGE SCALE GENOMIC DNA]</scope>
    <source>
        <strain evidence="5 6">WL0053</strain>
    </source>
</reference>
<evidence type="ECO:0000259" key="4">
    <source>
        <dbReference type="PROSITE" id="PS50987"/>
    </source>
</evidence>
<dbReference type="Proteomes" id="UP000754710">
    <property type="component" value="Unassembled WGS sequence"/>
</dbReference>
<dbReference type="Pfam" id="PF12840">
    <property type="entry name" value="HTH_20"/>
    <property type="match status" value="1"/>
</dbReference>
<keyword evidence="6" id="KW-1185">Reference proteome</keyword>
<dbReference type="EMBL" id="JAIEZQ010000002">
    <property type="protein sequence ID" value="MBY9075527.1"/>
    <property type="molecule type" value="Genomic_DNA"/>
</dbReference>
<dbReference type="SUPFAM" id="SSF46785">
    <property type="entry name" value="Winged helix' DNA-binding domain"/>
    <property type="match status" value="1"/>
</dbReference>
<evidence type="ECO:0000256" key="3">
    <source>
        <dbReference type="ARBA" id="ARBA00023163"/>
    </source>
</evidence>
<dbReference type="InterPro" id="IPR051081">
    <property type="entry name" value="HTH_MetalResp_TranReg"/>
</dbReference>
<dbReference type="CDD" id="cd00090">
    <property type="entry name" value="HTH_ARSR"/>
    <property type="match status" value="1"/>
</dbReference>
<dbReference type="NCBIfam" id="NF033788">
    <property type="entry name" value="HTH_metalloreg"/>
    <property type="match status" value="1"/>
</dbReference>
<organism evidence="5 6">
    <name type="scientific">Nocardioides jiangsuensis</name>
    <dbReference type="NCBI Taxonomy" id="2866161"/>
    <lineage>
        <taxon>Bacteria</taxon>
        <taxon>Bacillati</taxon>
        <taxon>Actinomycetota</taxon>
        <taxon>Actinomycetes</taxon>
        <taxon>Propionibacteriales</taxon>
        <taxon>Nocardioidaceae</taxon>
        <taxon>Nocardioides</taxon>
    </lineage>
</organism>
<proteinExistence type="predicted"/>
<protein>
    <submittedName>
        <fullName evidence="5">Metalloregulator ArsR/SmtB family transcription factor</fullName>
    </submittedName>
</protein>
<dbReference type="InterPro" id="IPR001845">
    <property type="entry name" value="HTH_ArsR_DNA-bd_dom"/>
</dbReference>
<name>A0ABS7RKF9_9ACTN</name>
<sequence length="109" mass="12331">MPDLLSAAAEPNRRRILQLLASGPHTVTEVAANFPVTRSAISQHLGVLAEVGLVTHRKQGRQRFYEVLPDGMARLRAEMDRFWTDELAQFTADAHALPHRTFTDWERPT</sequence>
<dbReference type="Gene3D" id="1.10.10.10">
    <property type="entry name" value="Winged helix-like DNA-binding domain superfamily/Winged helix DNA-binding domain"/>
    <property type="match status" value="1"/>
</dbReference>
<dbReference type="InterPro" id="IPR011991">
    <property type="entry name" value="ArsR-like_HTH"/>
</dbReference>
<dbReference type="InterPro" id="IPR036390">
    <property type="entry name" value="WH_DNA-bd_sf"/>
</dbReference>
<gene>
    <name evidence="5" type="ORF">K1X13_11910</name>
</gene>
<keyword evidence="3" id="KW-0804">Transcription</keyword>
<evidence type="ECO:0000256" key="1">
    <source>
        <dbReference type="ARBA" id="ARBA00023015"/>
    </source>
</evidence>
<evidence type="ECO:0000313" key="5">
    <source>
        <dbReference type="EMBL" id="MBY9075527.1"/>
    </source>
</evidence>
<dbReference type="RefSeq" id="WP_221025263.1">
    <property type="nucleotide sequence ID" value="NZ_JAIEZQ010000002.1"/>
</dbReference>
<dbReference type="InterPro" id="IPR036388">
    <property type="entry name" value="WH-like_DNA-bd_sf"/>
</dbReference>
<feature type="domain" description="HTH arsR-type" evidence="4">
    <location>
        <begin position="1"/>
        <end position="87"/>
    </location>
</feature>
<dbReference type="PANTHER" id="PTHR33154:SF33">
    <property type="entry name" value="TRANSCRIPTIONAL REPRESSOR SDPR"/>
    <property type="match status" value="1"/>
</dbReference>
<dbReference type="PANTHER" id="PTHR33154">
    <property type="entry name" value="TRANSCRIPTIONAL REGULATOR, ARSR FAMILY"/>
    <property type="match status" value="1"/>
</dbReference>
<keyword evidence="2" id="KW-0238">DNA-binding</keyword>
<keyword evidence="1" id="KW-0805">Transcription regulation</keyword>
<accession>A0ABS7RKF9</accession>